<feature type="domain" description="Probable transposase IS891/IS1136/IS1341" evidence="7">
    <location>
        <begin position="227"/>
        <end position="325"/>
    </location>
</feature>
<name>A0A6N1NRT4_9VIRU</name>
<reference evidence="10" key="1">
    <citation type="submission" date="2017-06" db="EMBL/GenBank/DDBJ databases">
        <authorList>
            <person name="Assis F.L."/>
            <person name="Abrahao J.S."/>
            <person name="Silva L."/>
            <person name="Khalil J.B."/>
            <person name="Rodrigues R."/>
            <person name="Silva L.S."/>
            <person name="Boratto P."/>
            <person name="Andrade M."/>
            <person name="Kroon E.G."/>
            <person name="Ribeiro B."/>
            <person name="Bergier I."/>
            <person name="Seligmann H."/>
            <person name="Ghigo E."/>
            <person name="Colson P."/>
            <person name="Levasseur A."/>
            <person name="Raoult D."/>
            <person name="Scola B.L."/>
        </authorList>
    </citation>
    <scope>NUCLEOTIDE SEQUENCE</scope>
    <source>
        <strain evidence="10">Deep ocean</strain>
    </source>
</reference>
<dbReference type="Pfam" id="PF12323">
    <property type="entry name" value="HTH_OrfB_IS605"/>
    <property type="match status" value="1"/>
</dbReference>
<proteinExistence type="inferred from homology"/>
<evidence type="ECO:0000256" key="1">
    <source>
        <dbReference type="ARBA" id="ARBA00008761"/>
    </source>
</evidence>
<dbReference type="GeneID" id="80517776"/>
<evidence type="ECO:0000256" key="6">
    <source>
        <dbReference type="ARBA" id="ARBA00023172"/>
    </source>
</evidence>
<protein>
    <submittedName>
        <fullName evidence="10">Putative transposase</fullName>
    </submittedName>
</protein>
<accession>A0A6N1NRT4</accession>
<evidence type="ECO:0000259" key="8">
    <source>
        <dbReference type="Pfam" id="PF07282"/>
    </source>
</evidence>
<dbReference type="InterPro" id="IPR021027">
    <property type="entry name" value="Transposase_put_HTH"/>
</dbReference>
<dbReference type="RefSeq" id="YP_010781085.1">
    <property type="nucleotide sequence ID" value="NC_075038.1"/>
</dbReference>
<dbReference type="InterPro" id="IPR001959">
    <property type="entry name" value="Transposase"/>
</dbReference>
<evidence type="ECO:0000313" key="10">
    <source>
        <dbReference type="EMBL" id="QKU34453.1"/>
    </source>
</evidence>
<evidence type="ECO:0000256" key="3">
    <source>
        <dbReference type="ARBA" id="ARBA00022723"/>
    </source>
</evidence>
<keyword evidence="2" id="KW-0815">Transposition</keyword>
<dbReference type="GO" id="GO:0003677">
    <property type="term" value="F:DNA binding"/>
    <property type="evidence" value="ECO:0007669"/>
    <property type="project" value="UniProtKB-KW"/>
</dbReference>
<dbReference type="NCBIfam" id="NF040570">
    <property type="entry name" value="guided_TnpB"/>
    <property type="match status" value="1"/>
</dbReference>
<dbReference type="Pfam" id="PF01385">
    <property type="entry name" value="OrfB_IS605"/>
    <property type="match status" value="1"/>
</dbReference>
<feature type="domain" description="Cas12f1-like TNB" evidence="8">
    <location>
        <begin position="352"/>
        <end position="416"/>
    </location>
</feature>
<dbReference type="PANTHER" id="PTHR36172">
    <property type="match status" value="1"/>
</dbReference>
<evidence type="ECO:0000256" key="2">
    <source>
        <dbReference type="ARBA" id="ARBA00022578"/>
    </source>
</evidence>
<dbReference type="Pfam" id="PF07282">
    <property type="entry name" value="Cas12f1-like_TNB"/>
    <property type="match status" value="1"/>
</dbReference>
<dbReference type="PANTHER" id="PTHR36172:SF1">
    <property type="entry name" value="RESOLVASE-RELATED"/>
    <property type="match status" value="1"/>
</dbReference>
<dbReference type="GO" id="GO:0006310">
    <property type="term" value="P:DNA recombination"/>
    <property type="evidence" value="ECO:0007669"/>
    <property type="project" value="UniProtKB-KW"/>
</dbReference>
<evidence type="ECO:0000256" key="5">
    <source>
        <dbReference type="ARBA" id="ARBA00023125"/>
    </source>
</evidence>
<keyword evidence="5" id="KW-0238">DNA-binding</keyword>
<dbReference type="KEGG" id="vg:80517776"/>
<comment type="similarity">
    <text evidence="1">In the C-terminal section; belongs to the transposase 35 family.</text>
</comment>
<dbReference type="EMBL" id="MF405918">
    <property type="protein sequence ID" value="QKU34453.1"/>
    <property type="molecule type" value="Genomic_DNA"/>
</dbReference>
<dbReference type="GO" id="GO:0046872">
    <property type="term" value="F:metal ion binding"/>
    <property type="evidence" value="ECO:0007669"/>
    <property type="project" value="UniProtKB-KW"/>
</dbReference>
<dbReference type="GO" id="GO:0032196">
    <property type="term" value="P:transposition"/>
    <property type="evidence" value="ECO:0007669"/>
    <property type="project" value="UniProtKB-KW"/>
</dbReference>
<reference evidence="10" key="2">
    <citation type="journal article" date="2018" name="Nat. Commun.">
        <title>Tailed giant Tupanvirus possesses the most complete translational apparatus of the known virosphere.</title>
        <authorList>
            <person name="Abrahao J."/>
            <person name="Silva L."/>
            <person name="Silva L.S."/>
            <person name="Khalil J.Y.B."/>
            <person name="Rodrigues R."/>
            <person name="Arantes T."/>
            <person name="Assis F."/>
            <person name="Boratto P."/>
            <person name="Andrade M."/>
            <person name="Kroon E.G."/>
            <person name="Ribeiro B."/>
            <person name="Bergier I."/>
            <person name="Seligmann H."/>
            <person name="Ghigo E."/>
            <person name="Colson P."/>
            <person name="Levasseur A."/>
            <person name="Kroemer G."/>
            <person name="Raoult D."/>
            <person name="La Scola B."/>
        </authorList>
    </citation>
    <scope>NUCLEOTIDE SEQUENCE [LARGE SCALE GENOMIC DNA]</scope>
    <source>
        <strain evidence="10">Deep ocean</strain>
    </source>
</reference>
<organism evidence="10">
    <name type="scientific">Tupanvirus deep ocean</name>
    <dbReference type="NCBI Taxonomy" id="2126984"/>
    <lineage>
        <taxon>Viruses</taxon>
        <taxon>Varidnaviria</taxon>
        <taxon>Bamfordvirae</taxon>
        <taxon>Nucleocytoviricota</taxon>
        <taxon>Megaviricetes</taxon>
        <taxon>Imitervirales</taxon>
        <taxon>Mimiviridae</taxon>
        <taxon>Megamimivirinae</taxon>
        <taxon>Tupanvirus</taxon>
        <taxon>Tupanvirus altamarinense</taxon>
    </lineage>
</organism>
<feature type="domain" description="Transposase putative helix-turn-helix" evidence="9">
    <location>
        <begin position="50"/>
        <end position="79"/>
    </location>
</feature>
<dbReference type="InterPro" id="IPR010095">
    <property type="entry name" value="Cas12f1-like_TNB"/>
</dbReference>
<evidence type="ECO:0000259" key="7">
    <source>
        <dbReference type="Pfam" id="PF01385"/>
    </source>
</evidence>
<evidence type="ECO:0000259" key="9">
    <source>
        <dbReference type="Pfam" id="PF12323"/>
    </source>
</evidence>
<keyword evidence="6" id="KW-0233">DNA recombination</keyword>
<dbReference type="InterPro" id="IPR051491">
    <property type="entry name" value="Recombinase/Transposase-rel"/>
</dbReference>
<sequence>MTKKKNKWIPKLSDNNISIETDSWFDIVQYQRNNNYQSTINCSSDHIFIRAEKIKLYPNPEQTEILQKWFDLSRRMYNKTTLFLRDKVFTNNKINNNNVKKYVNFRQLRSNYLKDEKESLCKHNINKHILDQSIARCVAMYKSCLTKLKKKQIKDFRVRCIKSDKRYKTLIIEGCLFSKKNNGFCTSVLKEMVSSDILENINETCILSYDKYKSTYILSIPKYIEPKEYQTRNLVCGIDPGVRTFLTVYSKEDCHQIGNNINFNKYYYKIDRLNQINSTEEAKQTRKYKRAIGKIYDKINNKVKDMHFKVSKFLCTNYKILKIGNFSTSKIVLNVNSALHEKTKRLLYALSHFRFRERLMSQAEKYGVKVNVVSEYMTTKKCSKCSTKNEVGKNKVYKCNKCGLKVDRDVNAAKNIRYV</sequence>
<keyword evidence="4" id="KW-0862">Zinc</keyword>
<evidence type="ECO:0000256" key="4">
    <source>
        <dbReference type="ARBA" id="ARBA00022833"/>
    </source>
</evidence>
<keyword evidence="3" id="KW-0479">Metal-binding</keyword>